<protein>
    <submittedName>
        <fullName evidence="10">EamA family transporter RarD</fullName>
    </submittedName>
</protein>
<keyword evidence="7 8" id="KW-0472">Membrane</keyword>
<dbReference type="InterPro" id="IPR037185">
    <property type="entry name" value="EmrE-like"/>
</dbReference>
<dbReference type="PANTHER" id="PTHR22911">
    <property type="entry name" value="ACYL-MALONYL CONDENSING ENZYME-RELATED"/>
    <property type="match status" value="1"/>
</dbReference>
<feature type="transmembrane region" description="Helical" evidence="8">
    <location>
        <begin position="76"/>
        <end position="95"/>
    </location>
</feature>
<evidence type="ECO:0000256" key="6">
    <source>
        <dbReference type="ARBA" id="ARBA00022989"/>
    </source>
</evidence>
<dbReference type="NCBIfam" id="TIGR00688">
    <property type="entry name" value="rarD"/>
    <property type="match status" value="1"/>
</dbReference>
<evidence type="ECO:0000256" key="4">
    <source>
        <dbReference type="ARBA" id="ARBA00022475"/>
    </source>
</evidence>
<evidence type="ECO:0000313" key="10">
    <source>
        <dbReference type="EMBL" id="MEW9500681.1"/>
    </source>
</evidence>
<keyword evidence="11" id="KW-1185">Reference proteome</keyword>
<organism evidence="10 11">
    <name type="scientific">Jeotgalibacillus marinus</name>
    <dbReference type="NCBI Taxonomy" id="86667"/>
    <lineage>
        <taxon>Bacteria</taxon>
        <taxon>Bacillati</taxon>
        <taxon>Bacillota</taxon>
        <taxon>Bacilli</taxon>
        <taxon>Bacillales</taxon>
        <taxon>Caryophanaceae</taxon>
        <taxon>Jeotgalibacillus</taxon>
    </lineage>
</organism>
<evidence type="ECO:0000259" key="9">
    <source>
        <dbReference type="Pfam" id="PF00892"/>
    </source>
</evidence>
<dbReference type="InterPro" id="IPR000620">
    <property type="entry name" value="EamA_dom"/>
</dbReference>
<feature type="transmembrane region" description="Helical" evidence="8">
    <location>
        <begin position="241"/>
        <end position="264"/>
    </location>
</feature>
<keyword evidence="4" id="KW-1003">Cell membrane</keyword>
<comment type="similarity">
    <text evidence="2">Belongs to the EamA transporter family.</text>
</comment>
<feature type="transmembrane region" description="Helical" evidence="8">
    <location>
        <begin position="7"/>
        <end position="26"/>
    </location>
</feature>
<dbReference type="PANTHER" id="PTHR22911:SF137">
    <property type="entry name" value="SOLUTE CARRIER FAMILY 35 MEMBER G2-RELATED"/>
    <property type="match status" value="1"/>
</dbReference>
<keyword evidence="3" id="KW-0813">Transport</keyword>
<evidence type="ECO:0000256" key="5">
    <source>
        <dbReference type="ARBA" id="ARBA00022692"/>
    </source>
</evidence>
<keyword evidence="6 8" id="KW-1133">Transmembrane helix</keyword>
<feature type="domain" description="EamA" evidence="9">
    <location>
        <begin position="156"/>
        <end position="287"/>
    </location>
</feature>
<gene>
    <name evidence="10" type="primary">rarD</name>
    <name evidence="10" type="ORF">AB1471_02570</name>
</gene>
<feature type="transmembrane region" description="Helical" evidence="8">
    <location>
        <begin position="131"/>
        <end position="147"/>
    </location>
</feature>
<feature type="transmembrane region" description="Helical" evidence="8">
    <location>
        <begin position="182"/>
        <end position="202"/>
    </location>
</feature>
<dbReference type="Pfam" id="PF00892">
    <property type="entry name" value="EamA"/>
    <property type="match status" value="2"/>
</dbReference>
<evidence type="ECO:0000256" key="7">
    <source>
        <dbReference type="ARBA" id="ARBA00023136"/>
    </source>
</evidence>
<sequence length="307" mass="34490">MEKEEKQGIVFATFAYILWGLLPIYWKLLQDVGADEILANRVFWSFWFMLLLLMVTGNLRAFKAEGLALIKRKKRLLALITASVLISMNWFIYIWAVNTNQMVEASLGYYINPLVSVLLGVIVLKEILSRVQVASFILALIGVVIITASYGNFPWIALTLAMSFGLYGLVKKMIKVDPAIGLTLETLTIMPIAMIYIGYLFSKGTPSLFSGMLDTDLLLIGAGVATAIPLLFFAKGAQRIPLYMIGFLQYITPTLTLLLGVFVYGEPFSLIDFISFLFIWAGLTLFTFSRSKWYVALPRRIKKVHGH</sequence>
<comment type="subcellular location">
    <subcellularLocation>
        <location evidence="1">Cell membrane</location>
        <topology evidence="1">Multi-pass membrane protein</topology>
    </subcellularLocation>
</comment>
<dbReference type="Proteomes" id="UP001556040">
    <property type="component" value="Unassembled WGS sequence"/>
</dbReference>
<dbReference type="EMBL" id="JBFMIA010000001">
    <property type="protein sequence ID" value="MEW9500681.1"/>
    <property type="molecule type" value="Genomic_DNA"/>
</dbReference>
<keyword evidence="5 8" id="KW-0812">Transmembrane</keyword>
<dbReference type="RefSeq" id="WP_367777999.1">
    <property type="nucleotide sequence ID" value="NZ_JBFMIA010000001.1"/>
</dbReference>
<feature type="transmembrane region" description="Helical" evidence="8">
    <location>
        <begin position="270"/>
        <end position="289"/>
    </location>
</feature>
<accession>A0ABV3Q0B8</accession>
<evidence type="ECO:0000256" key="2">
    <source>
        <dbReference type="ARBA" id="ARBA00007362"/>
    </source>
</evidence>
<feature type="transmembrane region" description="Helical" evidence="8">
    <location>
        <begin position="38"/>
        <end position="55"/>
    </location>
</feature>
<reference evidence="10 11" key="1">
    <citation type="journal article" date="1979" name="Int. J. Syst. Evol. Microbiol.">
        <title>Bacillus globisporus subsp. marinus subsp. nov.</title>
        <authorList>
            <person name="Liu H."/>
        </authorList>
    </citation>
    <scope>NUCLEOTIDE SEQUENCE [LARGE SCALE GENOMIC DNA]</scope>
    <source>
        <strain evidence="10 11">DSM 1297</strain>
    </source>
</reference>
<dbReference type="SUPFAM" id="SSF103481">
    <property type="entry name" value="Multidrug resistance efflux transporter EmrE"/>
    <property type="match status" value="2"/>
</dbReference>
<name>A0ABV3Q0B8_9BACL</name>
<feature type="transmembrane region" description="Helical" evidence="8">
    <location>
        <begin position="153"/>
        <end position="170"/>
    </location>
</feature>
<feature type="transmembrane region" description="Helical" evidence="8">
    <location>
        <begin position="107"/>
        <end position="124"/>
    </location>
</feature>
<dbReference type="InterPro" id="IPR004626">
    <property type="entry name" value="RarD"/>
</dbReference>
<feature type="domain" description="EamA" evidence="9">
    <location>
        <begin position="8"/>
        <end position="147"/>
    </location>
</feature>
<proteinExistence type="inferred from homology"/>
<evidence type="ECO:0000256" key="8">
    <source>
        <dbReference type="SAM" id="Phobius"/>
    </source>
</evidence>
<feature type="transmembrane region" description="Helical" evidence="8">
    <location>
        <begin position="217"/>
        <end position="234"/>
    </location>
</feature>
<evidence type="ECO:0000313" key="11">
    <source>
        <dbReference type="Proteomes" id="UP001556040"/>
    </source>
</evidence>
<evidence type="ECO:0000256" key="1">
    <source>
        <dbReference type="ARBA" id="ARBA00004651"/>
    </source>
</evidence>
<evidence type="ECO:0000256" key="3">
    <source>
        <dbReference type="ARBA" id="ARBA00022448"/>
    </source>
</evidence>
<comment type="caution">
    <text evidence="10">The sequence shown here is derived from an EMBL/GenBank/DDBJ whole genome shotgun (WGS) entry which is preliminary data.</text>
</comment>